<organism evidence="2 3">
    <name type="scientific">Miscanthus lutarioriparius</name>
    <dbReference type="NCBI Taxonomy" id="422564"/>
    <lineage>
        <taxon>Eukaryota</taxon>
        <taxon>Viridiplantae</taxon>
        <taxon>Streptophyta</taxon>
        <taxon>Embryophyta</taxon>
        <taxon>Tracheophyta</taxon>
        <taxon>Spermatophyta</taxon>
        <taxon>Magnoliopsida</taxon>
        <taxon>Liliopsida</taxon>
        <taxon>Poales</taxon>
        <taxon>Poaceae</taxon>
        <taxon>PACMAD clade</taxon>
        <taxon>Panicoideae</taxon>
        <taxon>Andropogonodae</taxon>
        <taxon>Andropogoneae</taxon>
        <taxon>Saccharinae</taxon>
        <taxon>Miscanthus</taxon>
    </lineage>
</organism>
<sequence>MVKRYPLAAKMGKNIFDCKPNFAGTKNSRTCEKAYKLAANLQSAHDLCEEYIVARVWPLRKRWSFVHFHKKVMRGKDYLYPDKEAFCLKMYSRDEDFVSAVELKAVEILGKFLKKEKDLLDKILGKDYKHLNRVFEIAQIKYGERSPPAYARAAKPSIENVMKKRAGGQLTKKASKKKKVSALFDSERIGEDEVDLGLDVDRQEVLSQQAHDDENLGATLHSSENVGEASLVSPRRNIGEDTLPSPLVIPASSLALDAGAAADVTASVDVQMEEARARKGKGTTTLTLDFNESDDDVFDEEARDDRASCLTESTINVNIGEKVSCQLEKVVSTDAEAKLAGKSSLELADASVTMIYKQLEKEIVADEKLQREQDKRDAENARDDDVGDHLV</sequence>
<keyword evidence="3" id="KW-1185">Reference proteome</keyword>
<evidence type="ECO:0000313" key="2">
    <source>
        <dbReference type="EMBL" id="CAD6205818.1"/>
    </source>
</evidence>
<feature type="region of interest" description="Disordered" evidence="1">
    <location>
        <begin position="367"/>
        <end position="391"/>
    </location>
</feature>
<dbReference type="AlphaFoldDB" id="A0A811MG50"/>
<reference evidence="2" key="1">
    <citation type="submission" date="2020-10" db="EMBL/GenBank/DDBJ databases">
        <authorList>
            <person name="Han B."/>
            <person name="Lu T."/>
            <person name="Zhao Q."/>
            <person name="Huang X."/>
            <person name="Zhao Y."/>
        </authorList>
    </citation>
    <scope>NUCLEOTIDE SEQUENCE</scope>
</reference>
<dbReference type="Proteomes" id="UP000604825">
    <property type="component" value="Unassembled WGS sequence"/>
</dbReference>
<proteinExistence type="predicted"/>
<comment type="caution">
    <text evidence="2">The sequence shown here is derived from an EMBL/GenBank/DDBJ whole genome shotgun (WGS) entry which is preliminary data.</text>
</comment>
<evidence type="ECO:0000256" key="1">
    <source>
        <dbReference type="SAM" id="MobiDB-lite"/>
    </source>
</evidence>
<name>A0A811MG50_9POAL</name>
<accession>A0A811MG50</accession>
<evidence type="ECO:0000313" key="3">
    <source>
        <dbReference type="Proteomes" id="UP000604825"/>
    </source>
</evidence>
<gene>
    <name evidence="2" type="ORF">NCGR_LOCUS3586</name>
</gene>
<protein>
    <submittedName>
        <fullName evidence="2">Uncharacterized protein</fullName>
    </submittedName>
</protein>
<feature type="region of interest" description="Disordered" evidence="1">
    <location>
        <begin position="213"/>
        <end position="237"/>
    </location>
</feature>
<dbReference type="EMBL" id="CAJGYO010000001">
    <property type="protein sequence ID" value="CAD6205818.1"/>
    <property type="molecule type" value="Genomic_DNA"/>
</dbReference>